<organism evidence="5">
    <name type="scientific">marine sediment metagenome</name>
    <dbReference type="NCBI Taxonomy" id="412755"/>
    <lineage>
        <taxon>unclassified sequences</taxon>
        <taxon>metagenomes</taxon>
        <taxon>ecological metagenomes</taxon>
    </lineage>
</organism>
<feature type="non-terminal residue" evidence="5">
    <location>
        <position position="266"/>
    </location>
</feature>
<evidence type="ECO:0000256" key="1">
    <source>
        <dbReference type="ARBA" id="ARBA00005695"/>
    </source>
</evidence>
<protein>
    <recommendedName>
        <fullName evidence="4">Solute-binding protein family 5 domain-containing protein</fullName>
    </recommendedName>
</protein>
<dbReference type="Pfam" id="PF00496">
    <property type="entry name" value="SBP_bac_5"/>
    <property type="match status" value="1"/>
</dbReference>
<evidence type="ECO:0000259" key="4">
    <source>
        <dbReference type="Pfam" id="PF00496"/>
    </source>
</evidence>
<dbReference type="AlphaFoldDB" id="X1QJD7"/>
<dbReference type="GO" id="GO:0015833">
    <property type="term" value="P:peptide transport"/>
    <property type="evidence" value="ECO:0007669"/>
    <property type="project" value="TreeGrafter"/>
</dbReference>
<dbReference type="SUPFAM" id="SSF53850">
    <property type="entry name" value="Periplasmic binding protein-like II"/>
    <property type="match status" value="1"/>
</dbReference>
<comment type="similarity">
    <text evidence="1">Belongs to the bacterial solute-binding protein 5 family.</text>
</comment>
<dbReference type="PANTHER" id="PTHR30290:SF9">
    <property type="entry name" value="OLIGOPEPTIDE-BINDING PROTEIN APPA"/>
    <property type="match status" value="1"/>
</dbReference>
<evidence type="ECO:0000313" key="5">
    <source>
        <dbReference type="EMBL" id="GAI43379.1"/>
    </source>
</evidence>
<dbReference type="EMBL" id="BARV01025342">
    <property type="protein sequence ID" value="GAI43379.1"/>
    <property type="molecule type" value="Genomic_DNA"/>
</dbReference>
<accession>X1QJD7</accession>
<keyword evidence="2" id="KW-0813">Transport</keyword>
<dbReference type="PANTHER" id="PTHR30290">
    <property type="entry name" value="PERIPLASMIC BINDING COMPONENT OF ABC TRANSPORTER"/>
    <property type="match status" value="1"/>
</dbReference>
<proteinExistence type="inferred from homology"/>
<gene>
    <name evidence="5" type="ORF">S06H3_41177</name>
</gene>
<reference evidence="5" key="1">
    <citation type="journal article" date="2014" name="Front. Microbiol.">
        <title>High frequency of phylogenetically diverse reductive dehalogenase-homologous genes in deep subseafloor sedimentary metagenomes.</title>
        <authorList>
            <person name="Kawai M."/>
            <person name="Futagami T."/>
            <person name="Toyoda A."/>
            <person name="Takaki Y."/>
            <person name="Nishi S."/>
            <person name="Hori S."/>
            <person name="Arai W."/>
            <person name="Tsubouchi T."/>
            <person name="Morono Y."/>
            <person name="Uchiyama I."/>
            <person name="Ito T."/>
            <person name="Fujiyama A."/>
            <person name="Inagaki F."/>
            <person name="Takami H."/>
        </authorList>
    </citation>
    <scope>NUCLEOTIDE SEQUENCE</scope>
    <source>
        <strain evidence="5">Expedition CK06-06</strain>
    </source>
</reference>
<feature type="non-terminal residue" evidence="5">
    <location>
        <position position="1"/>
    </location>
</feature>
<dbReference type="Gene3D" id="3.10.105.10">
    <property type="entry name" value="Dipeptide-binding Protein, Domain 3"/>
    <property type="match status" value="1"/>
</dbReference>
<dbReference type="GO" id="GO:1904680">
    <property type="term" value="F:peptide transmembrane transporter activity"/>
    <property type="evidence" value="ECO:0007669"/>
    <property type="project" value="TreeGrafter"/>
</dbReference>
<sequence length="266" mass="31008">EAFVKKTSGGAWGTKVKKVKIENNAPKAYGFIGWNMTNDFFKDKKVRIALTHLMNRAEMIEKFRYGLSLPATGPWYQQSPYADTDVKPIPYDPKKAQELLNQAGWHDNDKNGILEKKFNDETREFKFTLLFVSKDSEKYLTHYKQDLAKVGIEMELKRLEWNSFVKLLDEKKFEAITLAWGPGSVDNDPKQIWHSSSAQTGGSNFISYNNPKVDKLIEEGRKLLKREERIKVWKKVYRAVAEDAPYLFLFNKKFELYAHADRIKRL</sequence>
<feature type="domain" description="Solute-binding protein family 5" evidence="4">
    <location>
        <begin position="17"/>
        <end position="199"/>
    </location>
</feature>
<name>X1QJD7_9ZZZZ</name>
<evidence type="ECO:0000256" key="2">
    <source>
        <dbReference type="ARBA" id="ARBA00022448"/>
    </source>
</evidence>
<evidence type="ECO:0000256" key="3">
    <source>
        <dbReference type="ARBA" id="ARBA00022729"/>
    </source>
</evidence>
<dbReference type="InterPro" id="IPR039424">
    <property type="entry name" value="SBP_5"/>
</dbReference>
<comment type="caution">
    <text evidence="5">The sequence shown here is derived from an EMBL/GenBank/DDBJ whole genome shotgun (WGS) entry which is preliminary data.</text>
</comment>
<keyword evidence="3" id="KW-0732">Signal</keyword>
<dbReference type="InterPro" id="IPR000914">
    <property type="entry name" value="SBP_5_dom"/>
</dbReference>